<protein>
    <submittedName>
        <fullName evidence="2">Uncharacterized protein</fullName>
    </submittedName>
</protein>
<dbReference type="Proteomes" id="UP000297245">
    <property type="component" value="Unassembled WGS sequence"/>
</dbReference>
<sequence>MPGSQAPLRAPRERGSATDAPRVITGTDPLDTNKAFTIDSEFVISRGGEYFFSPPISALSGRLST</sequence>
<dbReference type="OrthoDB" id="3060324at2759"/>
<evidence type="ECO:0000313" key="2">
    <source>
        <dbReference type="EMBL" id="THU78849.1"/>
    </source>
</evidence>
<dbReference type="AlphaFoldDB" id="A0A4S8KSU9"/>
<accession>A0A4S8KSU9</accession>
<name>A0A4S8KSU9_DENBC</name>
<evidence type="ECO:0000313" key="3">
    <source>
        <dbReference type="Proteomes" id="UP000297245"/>
    </source>
</evidence>
<organism evidence="2 3">
    <name type="scientific">Dendrothele bispora (strain CBS 962.96)</name>
    <dbReference type="NCBI Taxonomy" id="1314807"/>
    <lineage>
        <taxon>Eukaryota</taxon>
        <taxon>Fungi</taxon>
        <taxon>Dikarya</taxon>
        <taxon>Basidiomycota</taxon>
        <taxon>Agaricomycotina</taxon>
        <taxon>Agaricomycetes</taxon>
        <taxon>Agaricomycetidae</taxon>
        <taxon>Agaricales</taxon>
        <taxon>Agaricales incertae sedis</taxon>
        <taxon>Dendrothele</taxon>
    </lineage>
</organism>
<feature type="region of interest" description="Disordered" evidence="1">
    <location>
        <begin position="1"/>
        <end position="28"/>
    </location>
</feature>
<keyword evidence="3" id="KW-1185">Reference proteome</keyword>
<gene>
    <name evidence="2" type="ORF">K435DRAFT_876191</name>
</gene>
<evidence type="ECO:0000256" key="1">
    <source>
        <dbReference type="SAM" id="MobiDB-lite"/>
    </source>
</evidence>
<proteinExistence type="predicted"/>
<dbReference type="EMBL" id="ML180122">
    <property type="protein sequence ID" value="THU78849.1"/>
    <property type="molecule type" value="Genomic_DNA"/>
</dbReference>
<reference evidence="2 3" key="1">
    <citation type="journal article" date="2019" name="Nat. Ecol. Evol.">
        <title>Megaphylogeny resolves global patterns of mushroom evolution.</title>
        <authorList>
            <person name="Varga T."/>
            <person name="Krizsan K."/>
            <person name="Foldi C."/>
            <person name="Dima B."/>
            <person name="Sanchez-Garcia M."/>
            <person name="Sanchez-Ramirez S."/>
            <person name="Szollosi G.J."/>
            <person name="Szarkandi J.G."/>
            <person name="Papp V."/>
            <person name="Albert L."/>
            <person name="Andreopoulos W."/>
            <person name="Angelini C."/>
            <person name="Antonin V."/>
            <person name="Barry K.W."/>
            <person name="Bougher N.L."/>
            <person name="Buchanan P."/>
            <person name="Buyck B."/>
            <person name="Bense V."/>
            <person name="Catcheside P."/>
            <person name="Chovatia M."/>
            <person name="Cooper J."/>
            <person name="Damon W."/>
            <person name="Desjardin D."/>
            <person name="Finy P."/>
            <person name="Geml J."/>
            <person name="Haridas S."/>
            <person name="Hughes K."/>
            <person name="Justo A."/>
            <person name="Karasinski D."/>
            <person name="Kautmanova I."/>
            <person name="Kiss B."/>
            <person name="Kocsube S."/>
            <person name="Kotiranta H."/>
            <person name="LaButti K.M."/>
            <person name="Lechner B.E."/>
            <person name="Liimatainen K."/>
            <person name="Lipzen A."/>
            <person name="Lukacs Z."/>
            <person name="Mihaltcheva S."/>
            <person name="Morgado L.N."/>
            <person name="Niskanen T."/>
            <person name="Noordeloos M.E."/>
            <person name="Ohm R.A."/>
            <person name="Ortiz-Santana B."/>
            <person name="Ovrebo C."/>
            <person name="Racz N."/>
            <person name="Riley R."/>
            <person name="Savchenko A."/>
            <person name="Shiryaev A."/>
            <person name="Soop K."/>
            <person name="Spirin V."/>
            <person name="Szebenyi C."/>
            <person name="Tomsovsky M."/>
            <person name="Tulloss R.E."/>
            <person name="Uehling J."/>
            <person name="Grigoriev I.V."/>
            <person name="Vagvolgyi C."/>
            <person name="Papp T."/>
            <person name="Martin F.M."/>
            <person name="Miettinen O."/>
            <person name="Hibbett D.S."/>
            <person name="Nagy L.G."/>
        </authorList>
    </citation>
    <scope>NUCLEOTIDE SEQUENCE [LARGE SCALE GENOMIC DNA]</scope>
    <source>
        <strain evidence="2 3">CBS 962.96</strain>
    </source>
</reference>